<dbReference type="Proteomes" id="UP000436088">
    <property type="component" value="Unassembled WGS sequence"/>
</dbReference>
<dbReference type="Gene3D" id="3.30.250.10">
    <property type="entry name" value="RecA protein, C-terminal domain"/>
    <property type="match status" value="1"/>
</dbReference>
<dbReference type="InterPro" id="IPR023400">
    <property type="entry name" value="RecA_C_sf"/>
</dbReference>
<keyword evidence="3" id="KW-0233">DNA recombination</keyword>
<feature type="region of interest" description="Disordered" evidence="4">
    <location>
        <begin position="81"/>
        <end position="101"/>
    </location>
</feature>
<evidence type="ECO:0000313" key="7">
    <source>
        <dbReference type="Proteomes" id="UP000436088"/>
    </source>
</evidence>
<dbReference type="PANTHER" id="PTHR45900">
    <property type="entry name" value="RECA"/>
    <property type="match status" value="1"/>
</dbReference>
<evidence type="ECO:0000313" key="6">
    <source>
        <dbReference type="EMBL" id="KAE8709485.1"/>
    </source>
</evidence>
<keyword evidence="7" id="KW-1185">Reference proteome</keyword>
<sequence>MAFNTEHMTSGCLDFQVETLATNAFVSLPNLATKHKLVTKSVAIYSFNDKKFHGKEAFKRYLAENGSALEELVTKLREKLLDGESKKESQTDLSDDNASKETISFDTTDEEAVAAIEA</sequence>
<evidence type="ECO:0000256" key="2">
    <source>
        <dbReference type="ARBA" id="ARBA00022840"/>
    </source>
</evidence>
<dbReference type="AlphaFoldDB" id="A0A6A3B2A1"/>
<feature type="domain" description="RecA-like C-terminal" evidence="5">
    <location>
        <begin position="30"/>
        <end position="80"/>
    </location>
</feature>
<reference evidence="6" key="1">
    <citation type="submission" date="2019-09" db="EMBL/GenBank/DDBJ databases">
        <title>Draft genome information of white flower Hibiscus syriacus.</title>
        <authorList>
            <person name="Kim Y.-M."/>
        </authorList>
    </citation>
    <scope>NUCLEOTIDE SEQUENCE [LARGE SCALE GENOMIC DNA]</scope>
    <source>
        <strain evidence="6">YM2019G1</strain>
    </source>
</reference>
<name>A0A6A3B2A1_HIBSY</name>
<evidence type="ECO:0000259" key="5">
    <source>
        <dbReference type="Pfam" id="PF21096"/>
    </source>
</evidence>
<accession>A0A6A3B2A1</accession>
<comment type="caution">
    <text evidence="6">The sequence shown here is derived from an EMBL/GenBank/DDBJ whole genome shotgun (WGS) entry which is preliminary data.</text>
</comment>
<dbReference type="EMBL" id="VEPZ02000935">
    <property type="protein sequence ID" value="KAE8709485.1"/>
    <property type="molecule type" value="Genomic_DNA"/>
</dbReference>
<feature type="compositionally biased region" description="Basic and acidic residues" evidence="4">
    <location>
        <begin position="81"/>
        <end position="90"/>
    </location>
</feature>
<keyword evidence="1" id="KW-0547">Nucleotide-binding</keyword>
<dbReference type="Pfam" id="PF21096">
    <property type="entry name" value="RecA_C"/>
    <property type="match status" value="1"/>
</dbReference>
<organism evidence="6 7">
    <name type="scientific">Hibiscus syriacus</name>
    <name type="common">Rose of Sharon</name>
    <dbReference type="NCBI Taxonomy" id="106335"/>
    <lineage>
        <taxon>Eukaryota</taxon>
        <taxon>Viridiplantae</taxon>
        <taxon>Streptophyta</taxon>
        <taxon>Embryophyta</taxon>
        <taxon>Tracheophyta</taxon>
        <taxon>Spermatophyta</taxon>
        <taxon>Magnoliopsida</taxon>
        <taxon>eudicotyledons</taxon>
        <taxon>Gunneridae</taxon>
        <taxon>Pentapetalae</taxon>
        <taxon>rosids</taxon>
        <taxon>malvids</taxon>
        <taxon>Malvales</taxon>
        <taxon>Malvaceae</taxon>
        <taxon>Malvoideae</taxon>
        <taxon>Hibiscus</taxon>
    </lineage>
</organism>
<proteinExistence type="predicted"/>
<dbReference type="InterPro" id="IPR013765">
    <property type="entry name" value="DNA_recomb/repair_RecA"/>
</dbReference>
<evidence type="ECO:0000256" key="4">
    <source>
        <dbReference type="SAM" id="MobiDB-lite"/>
    </source>
</evidence>
<evidence type="ECO:0000256" key="3">
    <source>
        <dbReference type="ARBA" id="ARBA00023172"/>
    </source>
</evidence>
<dbReference type="GO" id="GO:0003697">
    <property type="term" value="F:single-stranded DNA binding"/>
    <property type="evidence" value="ECO:0007669"/>
    <property type="project" value="InterPro"/>
</dbReference>
<evidence type="ECO:0000256" key="1">
    <source>
        <dbReference type="ARBA" id="ARBA00022741"/>
    </source>
</evidence>
<dbReference type="GO" id="GO:0005524">
    <property type="term" value="F:ATP binding"/>
    <property type="evidence" value="ECO:0007669"/>
    <property type="project" value="UniProtKB-KW"/>
</dbReference>
<dbReference type="GO" id="GO:0006281">
    <property type="term" value="P:DNA repair"/>
    <property type="evidence" value="ECO:0007669"/>
    <property type="project" value="InterPro"/>
</dbReference>
<keyword evidence="2" id="KW-0067">ATP-binding</keyword>
<gene>
    <name evidence="6" type="ORF">F3Y22_tig00110330pilonHSYRG00024</name>
</gene>
<dbReference type="SUPFAM" id="SSF54752">
    <property type="entry name" value="RecA protein, C-terminal domain"/>
    <property type="match status" value="1"/>
</dbReference>
<protein>
    <recommendedName>
        <fullName evidence="5">RecA-like C-terminal domain-containing protein</fullName>
    </recommendedName>
</protein>
<dbReference type="PANTHER" id="PTHR45900:SF6">
    <property type="entry name" value="DNA REPAIR PROTEIN RECA HOMOLOG 3, MITOCHONDRIAL-RELATED"/>
    <property type="match status" value="1"/>
</dbReference>
<dbReference type="InterPro" id="IPR049261">
    <property type="entry name" value="RecA-like_C"/>
</dbReference>
<dbReference type="GO" id="GO:0006310">
    <property type="term" value="P:DNA recombination"/>
    <property type="evidence" value="ECO:0007669"/>
    <property type="project" value="UniProtKB-KW"/>
</dbReference>